<keyword evidence="2" id="KW-1185">Reference proteome</keyword>
<gene>
    <name evidence="1" type="ORF">KB874_09075</name>
</gene>
<organism evidence="1 2">
    <name type="scientific">Thetidibacter halocola</name>
    <dbReference type="NCBI Taxonomy" id="2827239"/>
    <lineage>
        <taxon>Bacteria</taxon>
        <taxon>Pseudomonadati</taxon>
        <taxon>Pseudomonadota</taxon>
        <taxon>Alphaproteobacteria</taxon>
        <taxon>Rhodobacterales</taxon>
        <taxon>Roseobacteraceae</taxon>
        <taxon>Thetidibacter</taxon>
    </lineage>
</organism>
<evidence type="ECO:0000313" key="2">
    <source>
        <dbReference type="Proteomes" id="UP000681356"/>
    </source>
</evidence>
<proteinExistence type="predicted"/>
<dbReference type="EMBL" id="JAGTUU010000003">
    <property type="protein sequence ID" value="MBS0124289.1"/>
    <property type="molecule type" value="Genomic_DNA"/>
</dbReference>
<protein>
    <submittedName>
        <fullName evidence="1">Uncharacterized protein</fullName>
    </submittedName>
</protein>
<dbReference type="AlphaFoldDB" id="A0A8J7WD74"/>
<comment type="caution">
    <text evidence="1">The sequence shown here is derived from an EMBL/GenBank/DDBJ whole genome shotgun (WGS) entry which is preliminary data.</text>
</comment>
<reference evidence="1" key="1">
    <citation type="submission" date="2021-04" db="EMBL/GenBank/DDBJ databases">
        <authorList>
            <person name="Yoon J."/>
        </authorList>
    </citation>
    <scope>NUCLEOTIDE SEQUENCE</scope>
    <source>
        <strain evidence="1">KMU-90</strain>
    </source>
</reference>
<accession>A0A8J7WD74</accession>
<evidence type="ECO:0000313" key="1">
    <source>
        <dbReference type="EMBL" id="MBS0124289.1"/>
    </source>
</evidence>
<dbReference type="Proteomes" id="UP000681356">
    <property type="component" value="Unassembled WGS sequence"/>
</dbReference>
<sequence length="246" mass="25605">MIRLNPQGYATPDYGPMFRFWGTQAELALHFQNQMFRAMFAPATFLASLSSPCAPAKTRRTAAAKPAAPAFVRPHPVEPTAPVAETVAVTEPAQPVAKAVDTPEPVVEAAPVAKPAPVVETTSVVEAAPVATPAPVIETTPVAQPAPVVETASVQPEPKADPAAKPAPVFVRLDAPRGGAGDDLTAIKGVGPKLAEALNAEGIWHLDQLAAMTETDAARIDETIPATRGRALRDDWAAQARALIGA</sequence>
<dbReference type="RefSeq" id="WP_212536244.1">
    <property type="nucleotide sequence ID" value="NZ_JAGTUU010000003.1"/>
</dbReference>
<dbReference type="Gene3D" id="1.10.150.20">
    <property type="entry name" value="5' to 3' exonuclease, C-terminal subdomain"/>
    <property type="match status" value="1"/>
</dbReference>
<name>A0A8J7WD74_9RHOB</name>